<dbReference type="SUPFAM" id="SSF48371">
    <property type="entry name" value="ARM repeat"/>
    <property type="match status" value="1"/>
</dbReference>
<dbReference type="Gene3D" id="1.25.10.10">
    <property type="entry name" value="Leucine-rich Repeat Variant"/>
    <property type="match status" value="1"/>
</dbReference>
<reference evidence="8" key="1">
    <citation type="journal article" date="2016" name="Nat. Commun.">
        <title>Genome analysis of three Pneumocystis species reveals adaptation mechanisms to life exclusively in mammalian hosts.</title>
        <authorList>
            <person name="Ma L."/>
            <person name="Chen Z."/>
            <person name="Huang D.W."/>
            <person name="Kutty G."/>
            <person name="Ishihara M."/>
            <person name="Wang H."/>
            <person name="Abouelleil A."/>
            <person name="Bishop L."/>
            <person name="Davey E."/>
            <person name="Deng R."/>
            <person name="Deng X."/>
            <person name="Fan L."/>
            <person name="Fantoni G."/>
            <person name="Fitzgerald M."/>
            <person name="Gogineni E."/>
            <person name="Goldberg J.M."/>
            <person name="Handley G."/>
            <person name="Hu X."/>
            <person name="Huber C."/>
            <person name="Jiao X."/>
            <person name="Jones K."/>
            <person name="Levin J.Z."/>
            <person name="Liu Y."/>
            <person name="Macdonald P."/>
            <person name="Melnikov A."/>
            <person name="Raley C."/>
            <person name="Sassi M."/>
            <person name="Sherman B.T."/>
            <person name="Song X."/>
            <person name="Sykes S."/>
            <person name="Tran B."/>
            <person name="Walsh L."/>
            <person name="Xia Y."/>
            <person name="Yang J."/>
            <person name="Young S."/>
            <person name="Zeng Q."/>
            <person name="Zheng X."/>
            <person name="Stephens R."/>
            <person name="Nusbaum C."/>
            <person name="Birren B.W."/>
            <person name="Azadi P."/>
            <person name="Lempicki R.A."/>
            <person name="Cuomo C.A."/>
            <person name="Kovacs J.A."/>
        </authorList>
    </citation>
    <scope>NUCLEOTIDE SEQUENCE [LARGE SCALE GENOMIC DNA]</scope>
    <source>
        <strain evidence="8">B123</strain>
    </source>
</reference>
<evidence type="ECO:0000259" key="5">
    <source>
        <dbReference type="Pfam" id="PF08623"/>
    </source>
</evidence>
<dbReference type="OMA" id="AYIPHFQ"/>
<dbReference type="GeneID" id="19895748"/>
<keyword evidence="8" id="KW-1185">Reference proteome</keyword>
<evidence type="ECO:0000256" key="4">
    <source>
        <dbReference type="PROSITE-ProRule" id="PRU00103"/>
    </source>
</evidence>
<dbReference type="InterPro" id="IPR016024">
    <property type="entry name" value="ARM-type_fold"/>
</dbReference>
<dbReference type="InterPro" id="IPR021133">
    <property type="entry name" value="HEAT_type_2"/>
</dbReference>
<dbReference type="VEuPathDB" id="FungiDB:PNEG_02054"/>
<dbReference type="GO" id="GO:0010265">
    <property type="term" value="P:SCF complex assembly"/>
    <property type="evidence" value="ECO:0007669"/>
    <property type="project" value="InterPro"/>
</dbReference>
<keyword evidence="2" id="KW-0677">Repeat</keyword>
<comment type="similarity">
    <text evidence="1">Belongs to the CAND family.</text>
</comment>
<dbReference type="PROSITE" id="PS50077">
    <property type="entry name" value="HEAT_REPEAT"/>
    <property type="match status" value="1"/>
</dbReference>
<dbReference type="Proteomes" id="UP000011958">
    <property type="component" value="Unassembled WGS sequence"/>
</dbReference>
<feature type="domain" description="Stalled ribosome sensor GCN1-like HEAT repeats region" evidence="6">
    <location>
        <begin position="8"/>
        <end position="95"/>
    </location>
</feature>
<dbReference type="InterPro" id="IPR013932">
    <property type="entry name" value="TATA-bd_TIP120"/>
</dbReference>
<dbReference type="InterPro" id="IPR011989">
    <property type="entry name" value="ARM-like"/>
</dbReference>
<comment type="caution">
    <text evidence="7">The sequence shown here is derived from an EMBL/GenBank/DDBJ whole genome shotgun (WGS) entry which is preliminary data.</text>
</comment>
<proteinExistence type="inferred from homology"/>
<organism evidence="7 8">
    <name type="scientific">Pneumocystis murina (strain B123)</name>
    <name type="common">Mouse pneumocystis pneumonia agent</name>
    <name type="synonym">Pneumocystis carinii f. sp. muris</name>
    <dbReference type="NCBI Taxonomy" id="1069680"/>
    <lineage>
        <taxon>Eukaryota</taxon>
        <taxon>Fungi</taxon>
        <taxon>Dikarya</taxon>
        <taxon>Ascomycota</taxon>
        <taxon>Taphrinomycotina</taxon>
        <taxon>Pneumocystomycetes</taxon>
        <taxon>Pneumocystaceae</taxon>
        <taxon>Pneumocystis</taxon>
    </lineage>
</organism>
<gene>
    <name evidence="7" type="ORF">PNEG_02054</name>
</gene>
<dbReference type="AlphaFoldDB" id="M7P7P1"/>
<dbReference type="PANTHER" id="PTHR12696">
    <property type="entry name" value="TIP120"/>
    <property type="match status" value="1"/>
</dbReference>
<accession>M7P7P1</accession>
<evidence type="ECO:0000256" key="1">
    <source>
        <dbReference type="ARBA" id="ARBA00007657"/>
    </source>
</evidence>
<dbReference type="STRING" id="1069680.M7P7P1"/>
<dbReference type="Pfam" id="PF08623">
    <property type="entry name" value="TIP120"/>
    <property type="match status" value="1"/>
</dbReference>
<dbReference type="Pfam" id="PF23271">
    <property type="entry name" value="HEAT_GCN1"/>
    <property type="match status" value="1"/>
</dbReference>
<keyword evidence="3" id="KW-0833">Ubl conjugation pathway</keyword>
<dbReference type="InterPro" id="IPR039852">
    <property type="entry name" value="CAND1/CAND2"/>
</dbReference>
<evidence type="ECO:0000313" key="8">
    <source>
        <dbReference type="Proteomes" id="UP000011958"/>
    </source>
</evidence>
<dbReference type="RefSeq" id="XP_007874036.1">
    <property type="nucleotide sequence ID" value="XM_007875845.1"/>
</dbReference>
<dbReference type="OrthoDB" id="6260732at2759"/>
<evidence type="ECO:0000259" key="6">
    <source>
        <dbReference type="Pfam" id="PF23271"/>
    </source>
</evidence>
<dbReference type="InterPro" id="IPR057546">
    <property type="entry name" value="HEAT_GCN1"/>
</dbReference>
<dbReference type="Pfam" id="PF25782">
    <property type="entry name" value="TPR_CAND1"/>
    <property type="match status" value="1"/>
</dbReference>
<feature type="repeat" description="HEAT" evidence="4">
    <location>
        <begin position="272"/>
        <end position="306"/>
    </location>
</feature>
<name>M7P7P1_PNEMU</name>
<feature type="domain" description="TATA-binding protein interacting (TIP20)" evidence="5">
    <location>
        <begin position="1052"/>
        <end position="1214"/>
    </location>
</feature>
<dbReference type="EMBL" id="AFWA02000009">
    <property type="protein sequence ID" value="EMR09875.1"/>
    <property type="molecule type" value="Genomic_DNA"/>
</dbReference>
<protein>
    <submittedName>
        <fullName evidence="7">Uncharacterized protein</fullName>
    </submittedName>
</protein>
<evidence type="ECO:0000256" key="3">
    <source>
        <dbReference type="ARBA" id="ARBA00022786"/>
    </source>
</evidence>
<evidence type="ECO:0000256" key="2">
    <source>
        <dbReference type="ARBA" id="ARBA00022737"/>
    </source>
</evidence>
<sequence length="1243" mass="144010">MILNSYFIYSLIEKMKSQDKDLVFMAIVDLMNEFQKSTTCQLEEDICIQVIDSLVRLLKDKNGEVQNLAIKCLTSFTKKCENNHLVIILDILCNFFESNEGILEKNMLRDISFTALRNIIIETPSPSPIAVTIVHFLFPKLLSQLITDTILENQMDIINVMIELLSKFGVEIASLSFVEQKHIQTILVHLLDSPYAVIRKCSVVALGLFSLYLSNDLFPLFMDNILKKVDTESNDRLKTLVFLFGKLSSSTFSTSASSFFSNYRFSKYLKSIIPVILKTLKKDDDEVRELALQTLEIFILHFDKETKPYISYIIEELVLLLNYDPNYTDSDINVEMESNSDEFDNSDYSNDDMSWRIRRFSCKLLNTIINTYITLFQQHYFQVAISLIQKFNEREEVVRYDVLNTFTSLIRQTSYLLFKRSENLDFGQFKENNMSNIYLELPFLFKKKISILLPEICKVLSIQLMSSSISICQAGYVLITELTKIMAKEMDSQYQYFMRPIEILLASSFYNEISSISMSSVTDLRIEALRFVKEMLSQTSYHIIQPYLHIFIKGITVSIQDKFYKISAESLCSLSFLIKLLPSNGDDFEKSFDELYFIVLEKASVANIHDDVEENAMMAMGHFLIYMNLDENKQNLVLNILTEKLNNETTQLLTIKIIRDIITFRIPKLDCKWVTKTVVLLLGFLEKNNKSLKLPCLLALSGFMKISENTLEFSVVRKLVDTIIFIIFSKDYHILSSTILLLVNLIKYIDVPFTIFEELFHHIMHLIRTPLVQNSIEIQDKVLDFMKVSIKKGSFNYLFKKLFFIDVSFNEMSFFSKIIALILENGFEFLINNFIEEVKVSEIVKKKCFLLMVLGEAGRKMNMARYINIMDVVFSQFFSSSNDLKRISAFALGNIVAGNISTYFPFFINQLQSEFSEYCLLLIALKEIIIHHDRSSNFMTYFIDVLNILFKCSISDESCRPIAVECIGRLALLKPHYFFPEFQKQVKNSSTEIQLVVISAIKFTFTSSVNEFDSFLSLIIDELLLSVENSQLIVKKLIFEVLNVAIHNKFYLVQIHMQKFLAVLYKETIIKDNLMKRVQVGPFVHIVDDSFELRKSVYEILYSICEMFFAYVEDVSGFLDIVICGLDDCHDIKIFSNLILIKLCTLAPREIQAVLDSISVKYSIILNSKLKDTAVKQEIEKNIELRQSILRSIIALSRISNKFATPKFYMFYNDLLNNLTNDEFKFVKEFEIVDCSSLNILSR</sequence>
<evidence type="ECO:0000313" key="7">
    <source>
        <dbReference type="EMBL" id="EMR09875.1"/>
    </source>
</evidence>
<dbReference type="eggNOG" id="KOG1824">
    <property type="taxonomic scope" value="Eukaryota"/>
</dbReference>
<dbReference type="HOGENOM" id="CLU_007157_0_0_1"/>